<gene>
    <name evidence="1" type="ORF">HMPREF3187_00543</name>
</gene>
<dbReference type="Proteomes" id="UP000070422">
    <property type="component" value="Unassembled WGS sequence"/>
</dbReference>
<evidence type="ECO:0000313" key="1">
    <source>
        <dbReference type="EMBL" id="KXB37468.1"/>
    </source>
</evidence>
<protein>
    <submittedName>
        <fullName evidence="1">Uncharacterized protein</fullName>
    </submittedName>
</protein>
<dbReference type="AlphaFoldDB" id="A0A133Y2Q1"/>
<proteinExistence type="predicted"/>
<accession>A0A133Y2Q1</accession>
<dbReference type="STRING" id="87541.AWM71_01410"/>
<sequence>MGRWKRQLEGSNFTLLNDIDNPQSYVNLRGEDSRKYIVEFDTNNPVHKDDLKEAKNAKDGRNHPIRIKVTYVGVMNEQGSGYKYDIITSYLRVDRDKMPSEIVAPSDTRTYYVGERVYIDDIYARDNSGISNFTVKVSSDGGGDLPIEKGIKIESEQSGGKRLILNMLLSEAVAKGLPDLQKKRNLEVTLTITATDNSLKHNSSSRKFKIRLRYADTQITFHNHSGSAKKQSVIEDGAPFFNAYQINRNNPQQADSPEAFGANYSIKIKNPSGGLLGGGQVIGVLLLLVI</sequence>
<evidence type="ECO:0000313" key="2">
    <source>
        <dbReference type="Proteomes" id="UP000070422"/>
    </source>
</evidence>
<name>A0A133Y2Q1_9LACT</name>
<dbReference type="EMBL" id="LSCQ01000026">
    <property type="protein sequence ID" value="KXB37468.1"/>
    <property type="molecule type" value="Genomic_DNA"/>
</dbReference>
<comment type="caution">
    <text evidence="1">The sequence shown here is derived from an EMBL/GenBank/DDBJ whole genome shotgun (WGS) entry which is preliminary data.</text>
</comment>
<reference evidence="1 2" key="1">
    <citation type="submission" date="2016-01" db="EMBL/GenBank/DDBJ databases">
        <authorList>
            <person name="Oliw E.H."/>
        </authorList>
    </citation>
    <scope>NUCLEOTIDE SEQUENCE [LARGE SCALE GENOMIC DNA]</scope>
    <source>
        <strain evidence="1 2">KA00635</strain>
    </source>
</reference>
<dbReference type="PATRIC" id="fig|87541.4.peg.545"/>
<organism evidence="1 2">
    <name type="scientific">Aerococcus christensenii</name>
    <dbReference type="NCBI Taxonomy" id="87541"/>
    <lineage>
        <taxon>Bacteria</taxon>
        <taxon>Bacillati</taxon>
        <taxon>Bacillota</taxon>
        <taxon>Bacilli</taxon>
        <taxon>Lactobacillales</taxon>
        <taxon>Aerococcaceae</taxon>
        <taxon>Aerococcus</taxon>
    </lineage>
</organism>